<proteinExistence type="predicted"/>
<evidence type="ECO:0000259" key="3">
    <source>
        <dbReference type="Pfam" id="PF13976"/>
    </source>
</evidence>
<feature type="domain" description="Reverse transcriptase Ty1/copia-type" evidence="2">
    <location>
        <begin position="599"/>
        <end position="700"/>
    </location>
</feature>
<dbReference type="PANTHER" id="PTHR11439:SF463">
    <property type="entry name" value="REVERSE TRANSCRIPTASE TY1_COPIA-TYPE DOMAIN-CONTAINING PROTEIN"/>
    <property type="match status" value="1"/>
</dbReference>
<dbReference type="PANTHER" id="PTHR11439">
    <property type="entry name" value="GAG-POL-RELATED RETROTRANSPOSON"/>
    <property type="match status" value="1"/>
</dbReference>
<feature type="region of interest" description="Disordered" evidence="1">
    <location>
        <begin position="1073"/>
        <end position="1114"/>
    </location>
</feature>
<feature type="compositionally biased region" description="Basic and acidic residues" evidence="1">
    <location>
        <begin position="517"/>
        <end position="529"/>
    </location>
</feature>
<dbReference type="InterPro" id="IPR025724">
    <property type="entry name" value="GAG-pre-integrase_dom"/>
</dbReference>
<feature type="region of interest" description="Disordered" evidence="1">
    <location>
        <begin position="923"/>
        <end position="943"/>
    </location>
</feature>
<feature type="compositionally biased region" description="Basic and acidic residues" evidence="1">
    <location>
        <begin position="497"/>
        <end position="506"/>
    </location>
</feature>
<sequence>MSFDDLYNNFKIIEQEVKETTSLSSQNMAFVSSPRSTNEVNTAYGVSTANTQVSPASTQASTASTQVSTANLSDATVYAFLASQPNGSQLIHEDLVQIYKDDLEEMDLKWECRQPRNQDSRNMNQDNSKRTVNVEETASYAMVAIDGAGLFSPPKLDLSNSGLEEFQLHEFEGYGPKTSNSVNEYISNETKESPDSPLVKKERVVSWNNYTRVNYNYSTKKAHPSAHKNMALKAVLMKTGQRPLNTVRPVNIAHPKTTGYSARPMSRFSKSAQLTGNPQLELQEKGVIDSVCSRHITGNMFYLSEYEEIHGGYVAFGGDPKGGKITSKDTECVVLSPDFKLLDESQVLLRVPRKNNMYSVDLNNVTSLGGLTCLFAKATLDESNLWHRRLGHINFKTMNKLIEFDLRLLKLLIAFVLGERVIVQLAYDVHMSRMIPQLVIILEGEMCTFGNQSNGSAGKSRVETVPDKDYILLPLWTQDLLFVFGSKDSPGAGCKPSGEEEKKDAEGLGNTGSEVPNTEKPRINQEKDANVNNTNNINAVSPIINAADIKDNAVDKNIVYGCADDPNMPNLKEIVAQSLTDPSWIEAMQDELPHFKLQQVWTLVDLPNGKKAIGTKWIYKNKKDERGIVIRNKARLVAQGYPQEDRIDYDDAFALLVRIKAIRFFLAYASFKEFIVYQMDMKSAFLYGRIEEEVYVCQPLRIDGIFISQDKYVDEILKKFGFSTVKTSSTPMETSKPLLKDENDEDVDVHLYRSMIGSLMYLTSSRPDIMFAVCACARFQVTPKVSHLLVVKRIFRYLKGQPKLGLWYPKDLPFNLEAYTNNDYAGTSVPTEVITDEAVYKEMYDSVERATTTATGLDAEQDKGIINHGDAAAQTRVLALETTKTNQASEIKNLKKRIKYLEKKASKRTYKLTRSYKIGSSRRIKSSDEASLGDQEDASKQGMIIDNLDADEGVTLVDEAQGRNDQVMFDTGVLDDEEVVVVKEVSTADPVTTTGEVVTTVGVKLMNQWKKHFTRLRAKEKRRKPPTKAQKRNQMCTYLKNMAGFTHNQLKNKSFEKVQKSFDNTISWINSFVPMDKEGEEGSSKRAGEEVESDTSKKQKLDEKVEAEADNDQE</sequence>
<reference evidence="4" key="1">
    <citation type="journal article" date="2019" name="Sci. Rep.">
        <title>Draft genome of Tanacetum cinerariifolium, the natural source of mosquito coil.</title>
        <authorList>
            <person name="Yamashiro T."/>
            <person name="Shiraishi A."/>
            <person name="Satake H."/>
            <person name="Nakayama K."/>
        </authorList>
    </citation>
    <scope>NUCLEOTIDE SEQUENCE</scope>
</reference>
<dbReference type="Pfam" id="PF13976">
    <property type="entry name" value="gag_pre-integrs"/>
    <property type="match status" value="1"/>
</dbReference>
<evidence type="ECO:0000313" key="4">
    <source>
        <dbReference type="EMBL" id="GEV82642.1"/>
    </source>
</evidence>
<name>A0A699GQY6_TANCI</name>
<accession>A0A699GQY6</accession>
<feature type="region of interest" description="Disordered" evidence="1">
    <location>
        <begin position="490"/>
        <end position="535"/>
    </location>
</feature>
<evidence type="ECO:0000256" key="1">
    <source>
        <dbReference type="SAM" id="MobiDB-lite"/>
    </source>
</evidence>
<protein>
    <submittedName>
        <fullName evidence="4">Uncharacterized protein</fullName>
    </submittedName>
</protein>
<organism evidence="4">
    <name type="scientific">Tanacetum cinerariifolium</name>
    <name type="common">Dalmatian daisy</name>
    <name type="synonym">Chrysanthemum cinerariifolium</name>
    <dbReference type="NCBI Taxonomy" id="118510"/>
    <lineage>
        <taxon>Eukaryota</taxon>
        <taxon>Viridiplantae</taxon>
        <taxon>Streptophyta</taxon>
        <taxon>Embryophyta</taxon>
        <taxon>Tracheophyta</taxon>
        <taxon>Spermatophyta</taxon>
        <taxon>Magnoliopsida</taxon>
        <taxon>eudicotyledons</taxon>
        <taxon>Gunneridae</taxon>
        <taxon>Pentapetalae</taxon>
        <taxon>asterids</taxon>
        <taxon>campanulids</taxon>
        <taxon>Asterales</taxon>
        <taxon>Asteraceae</taxon>
        <taxon>Asteroideae</taxon>
        <taxon>Anthemideae</taxon>
        <taxon>Anthemidinae</taxon>
        <taxon>Tanacetum</taxon>
    </lineage>
</organism>
<evidence type="ECO:0000259" key="2">
    <source>
        <dbReference type="Pfam" id="PF07727"/>
    </source>
</evidence>
<comment type="caution">
    <text evidence="4">The sequence shown here is derived from an EMBL/GenBank/DDBJ whole genome shotgun (WGS) entry which is preliminary data.</text>
</comment>
<dbReference type="EMBL" id="BKCJ010035575">
    <property type="protein sequence ID" value="GEV82642.1"/>
    <property type="molecule type" value="Genomic_DNA"/>
</dbReference>
<gene>
    <name evidence="4" type="ORF">Tci_154619</name>
</gene>
<dbReference type="InterPro" id="IPR013103">
    <property type="entry name" value="RVT_2"/>
</dbReference>
<feature type="compositionally biased region" description="Basic and acidic residues" evidence="1">
    <location>
        <begin position="1075"/>
        <end position="1107"/>
    </location>
</feature>
<dbReference type="Pfam" id="PF07727">
    <property type="entry name" value="RVT_2"/>
    <property type="match status" value="1"/>
</dbReference>
<dbReference type="AlphaFoldDB" id="A0A699GQY6"/>
<feature type="domain" description="GAG-pre-integrase" evidence="3">
    <location>
        <begin position="356"/>
        <end position="403"/>
    </location>
</feature>